<dbReference type="NCBIfam" id="TIGR00188">
    <property type="entry name" value="rnpA"/>
    <property type="match status" value="1"/>
</dbReference>
<evidence type="ECO:0000256" key="7">
    <source>
        <dbReference type="HAMAP-Rule" id="MF_00227"/>
    </source>
</evidence>
<comment type="function">
    <text evidence="1 7">RNaseP catalyzes the removal of the 5'-leader sequence from pre-tRNA to produce the mature 5'-terminus. It can also cleave other RNA substrates such as 4.5S RNA. The protein component plays an auxiliary but essential role in vivo by binding to the 5'-leader sequence and broadening the substrate specificity of the ribozyme.</text>
</comment>
<dbReference type="PANTHER" id="PTHR38590">
    <property type="entry name" value="BLL0828 PROTEIN"/>
    <property type="match status" value="1"/>
</dbReference>
<dbReference type="InterPro" id="IPR007569">
    <property type="entry name" value="DUF559"/>
</dbReference>
<comment type="catalytic activity">
    <reaction evidence="7">
        <text>Endonucleolytic cleavage of RNA, removing 5'-extranucleotides from tRNA precursor.</text>
        <dbReference type="EC" id="3.1.26.5"/>
    </reaction>
</comment>
<comment type="caution">
    <text evidence="11">The sequence shown here is derived from an EMBL/GenBank/DDBJ whole genome shotgun (WGS) entry which is preliminary data.</text>
</comment>
<comment type="subunit">
    <text evidence="7">Consists of a catalytic RNA component (M1 or rnpB) and a protein subunit.</text>
</comment>
<evidence type="ECO:0000256" key="9">
    <source>
        <dbReference type="SAM" id="MobiDB-lite"/>
    </source>
</evidence>
<dbReference type="Gene3D" id="3.30.230.10">
    <property type="match status" value="1"/>
</dbReference>
<evidence type="ECO:0000256" key="4">
    <source>
        <dbReference type="ARBA" id="ARBA00022759"/>
    </source>
</evidence>
<evidence type="ECO:0000256" key="8">
    <source>
        <dbReference type="NCBIfam" id="TIGR00188"/>
    </source>
</evidence>
<dbReference type="SUPFAM" id="SSF54211">
    <property type="entry name" value="Ribosomal protein S5 domain 2-like"/>
    <property type="match status" value="1"/>
</dbReference>
<protein>
    <recommendedName>
        <fullName evidence="7 8">Ribonuclease P protein component</fullName>
        <shortName evidence="7">RNase P protein</shortName>
        <shortName evidence="7">RNaseP protein</shortName>
        <ecNumber evidence="7 8">3.1.26.5</ecNumber>
    </recommendedName>
    <alternativeName>
        <fullName evidence="7">Protein C5</fullName>
    </alternativeName>
</protein>
<feature type="region of interest" description="Disordered" evidence="9">
    <location>
        <begin position="123"/>
        <end position="147"/>
    </location>
</feature>
<evidence type="ECO:0000256" key="2">
    <source>
        <dbReference type="ARBA" id="ARBA00022694"/>
    </source>
</evidence>
<dbReference type="InterPro" id="IPR047216">
    <property type="entry name" value="Endonuclease_DUF559_bact"/>
</dbReference>
<comment type="similarity">
    <text evidence="7">Belongs to the RnpA family.</text>
</comment>
<dbReference type="InterPro" id="IPR020568">
    <property type="entry name" value="Ribosomal_Su5_D2-typ_SF"/>
</dbReference>
<dbReference type="SUPFAM" id="SSF52980">
    <property type="entry name" value="Restriction endonuclease-like"/>
    <property type="match status" value="1"/>
</dbReference>
<dbReference type="Gene3D" id="3.40.960.10">
    <property type="entry name" value="VSR Endonuclease"/>
    <property type="match status" value="1"/>
</dbReference>
<evidence type="ECO:0000256" key="1">
    <source>
        <dbReference type="ARBA" id="ARBA00002663"/>
    </source>
</evidence>
<evidence type="ECO:0000313" key="11">
    <source>
        <dbReference type="EMBL" id="MFD2100152.1"/>
    </source>
</evidence>
<evidence type="ECO:0000256" key="3">
    <source>
        <dbReference type="ARBA" id="ARBA00022722"/>
    </source>
</evidence>
<evidence type="ECO:0000256" key="5">
    <source>
        <dbReference type="ARBA" id="ARBA00022801"/>
    </source>
</evidence>
<dbReference type="InterPro" id="IPR020539">
    <property type="entry name" value="RNase_P_CS"/>
</dbReference>
<sequence>MKNKIIPYNPKLKEFARQLRNNSTLPEVLLWQKIKQRALGVQFHRQVPLLEYIVDFYCHELKLAIEIDGKSHEYIYDEDACRQGLLEKFGVQVLRFSNEEIKNNIYSVLLILQEAVDKLYQDKSTPTQGKTPLRSPQGDNATNSFPKKEKLKSKPLFEALFNEGKSVQHFPLKLIYLNTDFNDGAKFKVGVVAPKKKFKSAVDRNRIKRLLREAYRNNKPLIFNNIEGNFAFLFLYLGSKMPGYADIESAMQRLMEDFLKRESHEKID</sequence>
<dbReference type="InterPro" id="IPR014721">
    <property type="entry name" value="Ribsml_uS5_D2-typ_fold_subgr"/>
</dbReference>
<reference evidence="12" key="1">
    <citation type="journal article" date="2019" name="Int. J. Syst. Evol. Microbiol.">
        <title>The Global Catalogue of Microorganisms (GCM) 10K type strain sequencing project: providing services to taxonomists for standard genome sequencing and annotation.</title>
        <authorList>
            <consortium name="The Broad Institute Genomics Platform"/>
            <consortium name="The Broad Institute Genome Sequencing Center for Infectious Disease"/>
            <person name="Wu L."/>
            <person name="Ma J."/>
        </authorList>
    </citation>
    <scope>NUCLEOTIDE SEQUENCE [LARGE SCALE GENOMIC DNA]</scope>
    <source>
        <strain evidence="12">JCM 3389</strain>
    </source>
</reference>
<dbReference type="Pfam" id="PF00825">
    <property type="entry name" value="Ribonuclease_P"/>
    <property type="match status" value="1"/>
</dbReference>
<evidence type="ECO:0000256" key="6">
    <source>
        <dbReference type="ARBA" id="ARBA00022884"/>
    </source>
</evidence>
<dbReference type="PROSITE" id="PS00648">
    <property type="entry name" value="RIBONUCLEASE_P"/>
    <property type="match status" value="1"/>
</dbReference>
<feature type="domain" description="DUF559" evidence="10">
    <location>
        <begin position="11"/>
        <end position="113"/>
    </location>
</feature>
<accession>A0ABW4XXC6</accession>
<dbReference type="InterPro" id="IPR011335">
    <property type="entry name" value="Restrct_endonuc-II-like"/>
</dbReference>
<evidence type="ECO:0000313" key="12">
    <source>
        <dbReference type="Proteomes" id="UP001597342"/>
    </source>
</evidence>
<name>A0ABW4XXC6_9FLAO</name>
<dbReference type="Pfam" id="PF04480">
    <property type="entry name" value="DUF559"/>
    <property type="match status" value="1"/>
</dbReference>
<keyword evidence="12" id="KW-1185">Reference proteome</keyword>
<dbReference type="CDD" id="cd01038">
    <property type="entry name" value="Endonuclease_DUF559"/>
    <property type="match status" value="1"/>
</dbReference>
<dbReference type="Proteomes" id="UP001597342">
    <property type="component" value="Unassembled WGS sequence"/>
</dbReference>
<dbReference type="RefSeq" id="WP_379830875.1">
    <property type="nucleotide sequence ID" value="NZ_JBHUHU010000003.1"/>
</dbReference>
<dbReference type="EC" id="3.1.26.5" evidence="7 8"/>
<keyword evidence="5 7" id="KW-0378">Hydrolase</keyword>
<dbReference type="InterPro" id="IPR000100">
    <property type="entry name" value="RNase_P"/>
</dbReference>
<evidence type="ECO:0000259" key="10">
    <source>
        <dbReference type="Pfam" id="PF04480"/>
    </source>
</evidence>
<keyword evidence="3 7" id="KW-0540">Nuclease</keyword>
<dbReference type="EMBL" id="JBHUHU010000003">
    <property type="protein sequence ID" value="MFD2100152.1"/>
    <property type="molecule type" value="Genomic_DNA"/>
</dbReference>
<organism evidence="11 12">
    <name type="scientific">Flagellimonas iocasae</name>
    <dbReference type="NCBI Taxonomy" id="2055905"/>
    <lineage>
        <taxon>Bacteria</taxon>
        <taxon>Pseudomonadati</taxon>
        <taxon>Bacteroidota</taxon>
        <taxon>Flavobacteriia</taxon>
        <taxon>Flavobacteriales</taxon>
        <taxon>Flavobacteriaceae</taxon>
        <taxon>Flagellimonas</taxon>
    </lineage>
</organism>
<keyword evidence="2 7" id="KW-0819">tRNA processing</keyword>
<gene>
    <name evidence="7 11" type="primary">rnpA</name>
    <name evidence="11" type="ORF">ACFSJE_10230</name>
</gene>
<dbReference type="GO" id="GO:0004526">
    <property type="term" value="F:ribonuclease P activity"/>
    <property type="evidence" value="ECO:0007669"/>
    <property type="project" value="UniProtKB-EC"/>
</dbReference>
<keyword evidence="6 7" id="KW-0694">RNA-binding</keyword>
<keyword evidence="4 7" id="KW-0255">Endonuclease</keyword>
<dbReference type="PANTHER" id="PTHR38590:SF1">
    <property type="entry name" value="BLL0828 PROTEIN"/>
    <property type="match status" value="1"/>
</dbReference>
<proteinExistence type="inferred from homology"/>
<dbReference type="HAMAP" id="MF_00227">
    <property type="entry name" value="RNase_P"/>
    <property type="match status" value="1"/>
</dbReference>